<evidence type="ECO:0000313" key="18">
    <source>
        <dbReference type="EMBL" id="SDY80440.1"/>
    </source>
</evidence>
<protein>
    <recommendedName>
        <fullName evidence="13">Sensor-like histidine kinase SenX3</fullName>
        <ecNumber evidence="3">2.7.13.3</ecNumber>
    </recommendedName>
</protein>
<keyword evidence="10 14" id="KW-1133">Transmembrane helix</keyword>
<evidence type="ECO:0000256" key="1">
    <source>
        <dbReference type="ARBA" id="ARBA00000085"/>
    </source>
</evidence>
<feature type="signal peptide" evidence="15">
    <location>
        <begin position="1"/>
        <end position="17"/>
    </location>
</feature>
<keyword evidence="4" id="KW-0597">Phosphoprotein</keyword>
<keyword evidence="8 18" id="KW-0418">Kinase</keyword>
<comment type="catalytic activity">
    <reaction evidence="1">
        <text>ATP + protein L-histidine = ADP + protein N-phospho-L-histidine.</text>
        <dbReference type="EC" id="2.7.13.3"/>
    </reaction>
</comment>
<feature type="domain" description="CHASE" evidence="17">
    <location>
        <begin position="131"/>
        <end position="226"/>
    </location>
</feature>
<dbReference type="SMART" id="SM00387">
    <property type="entry name" value="HATPase_c"/>
    <property type="match status" value="1"/>
</dbReference>
<evidence type="ECO:0000256" key="14">
    <source>
        <dbReference type="SAM" id="Phobius"/>
    </source>
</evidence>
<feature type="transmembrane region" description="Helical" evidence="14">
    <location>
        <begin position="290"/>
        <end position="311"/>
    </location>
</feature>
<feature type="chain" id="PRO_5038684892" description="Sensor-like histidine kinase SenX3" evidence="15">
    <location>
        <begin position="18"/>
        <end position="568"/>
    </location>
</feature>
<dbReference type="Pfam" id="PF00512">
    <property type="entry name" value="HisKA"/>
    <property type="match status" value="1"/>
</dbReference>
<dbReference type="InterPro" id="IPR003661">
    <property type="entry name" value="HisK_dim/P_dom"/>
</dbReference>
<dbReference type="Gene3D" id="3.30.450.350">
    <property type="entry name" value="CHASE domain"/>
    <property type="match status" value="1"/>
</dbReference>
<evidence type="ECO:0000256" key="11">
    <source>
        <dbReference type="ARBA" id="ARBA00023012"/>
    </source>
</evidence>
<accession>A0A1H3MVH0</accession>
<reference evidence="19" key="1">
    <citation type="submission" date="2016-10" db="EMBL/GenBank/DDBJ databases">
        <authorList>
            <person name="Varghese N."/>
            <person name="Submissions S."/>
        </authorList>
    </citation>
    <scope>NUCLEOTIDE SEQUENCE [LARGE SCALE GENOMIC DNA]</scope>
    <source>
        <strain evidence="19">DSM 45245</strain>
    </source>
</reference>
<dbReference type="SMART" id="SM01079">
    <property type="entry name" value="CHASE"/>
    <property type="match status" value="1"/>
</dbReference>
<dbReference type="GO" id="GO:0007234">
    <property type="term" value="P:osmosensory signaling via phosphorelay pathway"/>
    <property type="evidence" value="ECO:0007669"/>
    <property type="project" value="TreeGrafter"/>
</dbReference>
<dbReference type="GO" id="GO:0030295">
    <property type="term" value="F:protein kinase activator activity"/>
    <property type="evidence" value="ECO:0007669"/>
    <property type="project" value="TreeGrafter"/>
</dbReference>
<evidence type="ECO:0000256" key="9">
    <source>
        <dbReference type="ARBA" id="ARBA00022840"/>
    </source>
</evidence>
<evidence type="ECO:0000256" key="3">
    <source>
        <dbReference type="ARBA" id="ARBA00012438"/>
    </source>
</evidence>
<dbReference type="EC" id="2.7.13.3" evidence="3"/>
<evidence type="ECO:0000256" key="7">
    <source>
        <dbReference type="ARBA" id="ARBA00022741"/>
    </source>
</evidence>
<evidence type="ECO:0000256" key="5">
    <source>
        <dbReference type="ARBA" id="ARBA00022679"/>
    </source>
</evidence>
<keyword evidence="7" id="KW-0547">Nucleotide-binding</keyword>
<comment type="subcellular location">
    <subcellularLocation>
        <location evidence="2">Cell membrane</location>
    </subcellularLocation>
</comment>
<evidence type="ECO:0000313" key="19">
    <source>
        <dbReference type="Proteomes" id="UP000242415"/>
    </source>
</evidence>
<evidence type="ECO:0000256" key="8">
    <source>
        <dbReference type="ARBA" id="ARBA00022777"/>
    </source>
</evidence>
<dbReference type="InterPro" id="IPR005467">
    <property type="entry name" value="His_kinase_dom"/>
</dbReference>
<dbReference type="CDD" id="cd00075">
    <property type="entry name" value="HATPase"/>
    <property type="match status" value="1"/>
</dbReference>
<evidence type="ECO:0000256" key="12">
    <source>
        <dbReference type="ARBA" id="ARBA00023136"/>
    </source>
</evidence>
<dbReference type="SUPFAM" id="SSF47384">
    <property type="entry name" value="Homodimeric domain of signal transducing histidine kinase"/>
    <property type="match status" value="1"/>
</dbReference>
<keyword evidence="9" id="KW-0067">ATP-binding</keyword>
<keyword evidence="5" id="KW-0808">Transferase</keyword>
<evidence type="ECO:0000256" key="6">
    <source>
        <dbReference type="ARBA" id="ARBA00022692"/>
    </source>
</evidence>
<dbReference type="InterPro" id="IPR004358">
    <property type="entry name" value="Sig_transdc_His_kin-like_C"/>
</dbReference>
<gene>
    <name evidence="18" type="ORF">SAMN05444365_103534</name>
</gene>
<dbReference type="AlphaFoldDB" id="A0A1H3MVH0"/>
<keyword evidence="12 14" id="KW-0472">Membrane</keyword>
<evidence type="ECO:0000259" key="17">
    <source>
        <dbReference type="PROSITE" id="PS50839"/>
    </source>
</evidence>
<proteinExistence type="predicted"/>
<dbReference type="SMART" id="SM00388">
    <property type="entry name" value="HisKA"/>
    <property type="match status" value="1"/>
</dbReference>
<dbReference type="STRING" id="405436.SAMN05444365_103534"/>
<dbReference type="InterPro" id="IPR036890">
    <property type="entry name" value="HATPase_C_sf"/>
</dbReference>
<dbReference type="PROSITE" id="PS50839">
    <property type="entry name" value="CHASE"/>
    <property type="match status" value="1"/>
</dbReference>
<evidence type="ECO:0000259" key="16">
    <source>
        <dbReference type="PROSITE" id="PS50109"/>
    </source>
</evidence>
<dbReference type="InterPro" id="IPR036097">
    <property type="entry name" value="HisK_dim/P_sf"/>
</dbReference>
<organism evidence="18 19">
    <name type="scientific">Micromonospora pattaloongensis</name>
    <dbReference type="NCBI Taxonomy" id="405436"/>
    <lineage>
        <taxon>Bacteria</taxon>
        <taxon>Bacillati</taxon>
        <taxon>Actinomycetota</taxon>
        <taxon>Actinomycetes</taxon>
        <taxon>Micromonosporales</taxon>
        <taxon>Micromonosporaceae</taxon>
        <taxon>Micromonospora</taxon>
    </lineage>
</organism>
<dbReference type="RefSeq" id="WP_091555565.1">
    <property type="nucleotide sequence ID" value="NZ_FNPH01000003.1"/>
</dbReference>
<dbReference type="Proteomes" id="UP000242415">
    <property type="component" value="Unassembled WGS sequence"/>
</dbReference>
<evidence type="ECO:0000256" key="10">
    <source>
        <dbReference type="ARBA" id="ARBA00022989"/>
    </source>
</evidence>
<evidence type="ECO:0000256" key="13">
    <source>
        <dbReference type="ARBA" id="ARBA00039401"/>
    </source>
</evidence>
<dbReference type="Gene3D" id="1.10.287.130">
    <property type="match status" value="1"/>
</dbReference>
<evidence type="ECO:0000256" key="15">
    <source>
        <dbReference type="SAM" id="SignalP"/>
    </source>
</evidence>
<dbReference type="CDD" id="cd00082">
    <property type="entry name" value="HisKA"/>
    <property type="match status" value="1"/>
</dbReference>
<dbReference type="PANTHER" id="PTHR42878">
    <property type="entry name" value="TWO-COMPONENT HISTIDINE KINASE"/>
    <property type="match status" value="1"/>
</dbReference>
<dbReference type="SUPFAM" id="SSF55874">
    <property type="entry name" value="ATPase domain of HSP90 chaperone/DNA topoisomerase II/histidine kinase"/>
    <property type="match status" value="1"/>
</dbReference>
<dbReference type="GO" id="GO:0000156">
    <property type="term" value="F:phosphorelay response regulator activity"/>
    <property type="evidence" value="ECO:0007669"/>
    <property type="project" value="TreeGrafter"/>
</dbReference>
<dbReference type="GO" id="GO:0005524">
    <property type="term" value="F:ATP binding"/>
    <property type="evidence" value="ECO:0007669"/>
    <property type="project" value="UniProtKB-KW"/>
</dbReference>
<dbReference type="Gene3D" id="3.30.565.10">
    <property type="entry name" value="Histidine kinase-like ATPase, C-terminal domain"/>
    <property type="match status" value="1"/>
</dbReference>
<dbReference type="PROSITE" id="PS50109">
    <property type="entry name" value="HIS_KIN"/>
    <property type="match status" value="1"/>
</dbReference>
<sequence length="568" mass="61656">MTSAVAVVGLVASGALAVVLQQQQDRYVAHTLARRAELVQATVAAQTERYVDMLQDLAVAVAAQSQLTATDFAQITSTVTPHRLSGVIGVSLVVPAAGDEVAQVQARWRRWGAKGLVLRPALNTGRQHRFVVLSRNLDGASTSAGQDLAEAPESYEAMDRATRTGEVAVTRTYVFLRDRGLPPEQQQLSFGFAAPIYNRSTDELRGWLVMGMRGQDFLSQALERISQGLVAVTLFDRSTPQVDVPVARWPKARIEDPERAHTVSVQVAQRNWELVTYGTEQLTDRDYRPVAAGATGGLITLLLSGLVLILATSRHRALAGVETATAALRADIERRQETEQQLRQRDAELRGFIAMATHDLRGPLASATAHTELLTDQVGAALDDDGREDLRRIKRNLGRMRELIEDLLIYATADVAPLRRAEVDLTALAREVVQDRIGGTVLPAAHVRIGRLPTVVGDPGLLRQLLDNLVGNAIKYSPDGHVPYIEIAARRELDGGYRIEIADRGIGIPEAERSSVFDAFHRAPGSEHRSGTGLGLAICRRVVTRHGGAIGVTANDGGGTRIWFTLPA</sequence>
<dbReference type="GO" id="GO:0000155">
    <property type="term" value="F:phosphorelay sensor kinase activity"/>
    <property type="evidence" value="ECO:0007669"/>
    <property type="project" value="InterPro"/>
</dbReference>
<dbReference type="PANTHER" id="PTHR42878:SF7">
    <property type="entry name" value="SENSOR HISTIDINE KINASE GLRK"/>
    <property type="match status" value="1"/>
</dbReference>
<evidence type="ECO:0000256" key="2">
    <source>
        <dbReference type="ARBA" id="ARBA00004236"/>
    </source>
</evidence>
<keyword evidence="15" id="KW-0732">Signal</keyword>
<dbReference type="InterPro" id="IPR050351">
    <property type="entry name" value="BphY/WalK/GraS-like"/>
</dbReference>
<dbReference type="InterPro" id="IPR006189">
    <property type="entry name" value="CHASE_dom"/>
</dbReference>
<dbReference type="Pfam" id="PF03924">
    <property type="entry name" value="CHASE"/>
    <property type="match status" value="1"/>
</dbReference>
<feature type="domain" description="Histidine kinase" evidence="16">
    <location>
        <begin position="355"/>
        <end position="568"/>
    </location>
</feature>
<dbReference type="InterPro" id="IPR042240">
    <property type="entry name" value="CHASE_sf"/>
</dbReference>
<dbReference type="GO" id="GO:0005886">
    <property type="term" value="C:plasma membrane"/>
    <property type="evidence" value="ECO:0007669"/>
    <property type="project" value="UniProtKB-SubCell"/>
</dbReference>
<evidence type="ECO:0000256" key="4">
    <source>
        <dbReference type="ARBA" id="ARBA00022553"/>
    </source>
</evidence>
<keyword evidence="6 14" id="KW-0812">Transmembrane</keyword>
<dbReference type="OrthoDB" id="5241402at2"/>
<name>A0A1H3MVH0_9ACTN</name>
<keyword evidence="11" id="KW-0902">Two-component regulatory system</keyword>
<dbReference type="Pfam" id="PF02518">
    <property type="entry name" value="HATPase_c"/>
    <property type="match status" value="1"/>
</dbReference>
<dbReference type="InterPro" id="IPR003594">
    <property type="entry name" value="HATPase_dom"/>
</dbReference>
<dbReference type="PRINTS" id="PR00344">
    <property type="entry name" value="BCTRLSENSOR"/>
</dbReference>
<dbReference type="EMBL" id="FNPH01000003">
    <property type="protein sequence ID" value="SDY80440.1"/>
    <property type="molecule type" value="Genomic_DNA"/>
</dbReference>
<keyword evidence="19" id="KW-1185">Reference proteome</keyword>